<gene>
    <name evidence="13" type="ORF">SAMN05444380_11045</name>
</gene>
<keyword evidence="14" id="KW-1185">Reference proteome</keyword>
<dbReference type="GO" id="GO:0070475">
    <property type="term" value="P:rRNA base methylation"/>
    <property type="evidence" value="ECO:0007669"/>
    <property type="project" value="TreeGrafter"/>
</dbReference>
<sequence length="240" mass="27394">MHVFYDPDILNNSGILNEEESRHCVKVLRHKEGDLIKVITGQGECYTCTIIEASVKRCRLKIESRESAKKSSTVCHIAIAPTKSIDRFEWFIEKSTELGIDKITPILCHQSERKQIRLSRLEKVIISATKQSLRFWKPSITELTNLKDFLLANHPEKLKFIAYCDEKVERQPLSAQLLDRDKTQSVLILIGPEGDFTEEEVTIAIDQGFIPISLGRNRLRTETAGISACMTVRLMESLHK</sequence>
<comment type="similarity">
    <text evidence="2 10">Belongs to the RNA methyltransferase RsmE family.</text>
</comment>
<name>A0A1I1ZWU0_9BACT</name>
<evidence type="ECO:0000256" key="2">
    <source>
        <dbReference type="ARBA" id="ARBA00005528"/>
    </source>
</evidence>
<dbReference type="EC" id="2.1.1.193" evidence="10"/>
<evidence type="ECO:0000259" key="12">
    <source>
        <dbReference type="Pfam" id="PF20260"/>
    </source>
</evidence>
<proteinExistence type="inferred from homology"/>
<dbReference type="InParanoid" id="A0A1I1ZWU0"/>
<protein>
    <recommendedName>
        <fullName evidence="10">Ribosomal RNA small subunit methyltransferase E</fullName>
        <ecNumber evidence="10">2.1.1.193</ecNumber>
    </recommendedName>
</protein>
<keyword evidence="3 10" id="KW-0963">Cytoplasm</keyword>
<dbReference type="InterPro" id="IPR015947">
    <property type="entry name" value="PUA-like_sf"/>
</dbReference>
<evidence type="ECO:0000313" key="14">
    <source>
        <dbReference type="Proteomes" id="UP000181976"/>
    </source>
</evidence>
<dbReference type="GO" id="GO:0070042">
    <property type="term" value="F:rRNA (uridine-N3-)-methyltransferase activity"/>
    <property type="evidence" value="ECO:0007669"/>
    <property type="project" value="TreeGrafter"/>
</dbReference>
<reference evidence="13 14" key="1">
    <citation type="submission" date="2016-10" db="EMBL/GenBank/DDBJ databases">
        <authorList>
            <person name="de Groot N.N."/>
        </authorList>
    </citation>
    <scope>NUCLEOTIDE SEQUENCE [LARGE SCALE GENOMIC DNA]</scope>
    <source>
        <strain evidence="13 14">DSM 19012</strain>
    </source>
</reference>
<dbReference type="RefSeq" id="WP_010527177.1">
    <property type="nucleotide sequence ID" value="NZ_AFSL01000035.1"/>
</dbReference>
<dbReference type="GO" id="GO:0005737">
    <property type="term" value="C:cytoplasm"/>
    <property type="evidence" value="ECO:0007669"/>
    <property type="project" value="UniProtKB-SubCell"/>
</dbReference>
<dbReference type="InterPro" id="IPR006700">
    <property type="entry name" value="RsmE"/>
</dbReference>
<evidence type="ECO:0000259" key="11">
    <source>
        <dbReference type="Pfam" id="PF04452"/>
    </source>
</evidence>
<keyword evidence="6 10" id="KW-0808">Transferase</keyword>
<evidence type="ECO:0000256" key="7">
    <source>
        <dbReference type="ARBA" id="ARBA00022691"/>
    </source>
</evidence>
<dbReference type="Pfam" id="PF20260">
    <property type="entry name" value="PUA_4"/>
    <property type="match status" value="1"/>
</dbReference>
<dbReference type="Proteomes" id="UP000181976">
    <property type="component" value="Unassembled WGS sequence"/>
</dbReference>
<feature type="domain" description="Ribosomal RNA small subunit methyltransferase E PUA-like" evidence="12">
    <location>
        <begin position="16"/>
        <end position="63"/>
    </location>
</feature>
<organism evidence="13 14">
    <name type="scientific">Thermophagus xiamenensis</name>
    <dbReference type="NCBI Taxonomy" id="385682"/>
    <lineage>
        <taxon>Bacteria</taxon>
        <taxon>Pseudomonadati</taxon>
        <taxon>Bacteroidota</taxon>
        <taxon>Bacteroidia</taxon>
        <taxon>Marinilabiliales</taxon>
        <taxon>Marinilabiliaceae</taxon>
        <taxon>Thermophagus</taxon>
    </lineage>
</organism>
<dbReference type="InterPro" id="IPR029026">
    <property type="entry name" value="tRNA_m1G_MTases_N"/>
</dbReference>
<keyword evidence="5 10" id="KW-0489">Methyltransferase</keyword>
<dbReference type="EMBL" id="FONA01000010">
    <property type="protein sequence ID" value="SFE36264.1"/>
    <property type="molecule type" value="Genomic_DNA"/>
</dbReference>
<comment type="function">
    <text evidence="8 10">Specifically methylates the N3 position of the uracil ring of uridine 1498 (m3U1498) in 16S rRNA. Acts on the fully assembled 30S ribosomal subunit.</text>
</comment>
<dbReference type="InterPro" id="IPR029028">
    <property type="entry name" value="Alpha/beta_knot_MTases"/>
</dbReference>
<feature type="domain" description="Ribosomal RNA small subunit methyltransferase E methyltransferase" evidence="11">
    <location>
        <begin position="72"/>
        <end position="231"/>
    </location>
</feature>
<dbReference type="NCBIfam" id="TIGR00046">
    <property type="entry name" value="RsmE family RNA methyltransferase"/>
    <property type="match status" value="1"/>
</dbReference>
<evidence type="ECO:0000313" key="13">
    <source>
        <dbReference type="EMBL" id="SFE36264.1"/>
    </source>
</evidence>
<dbReference type="eggNOG" id="COG1385">
    <property type="taxonomic scope" value="Bacteria"/>
</dbReference>
<evidence type="ECO:0000256" key="9">
    <source>
        <dbReference type="ARBA" id="ARBA00047944"/>
    </source>
</evidence>
<accession>A0A1I1ZWU0</accession>
<keyword evidence="7 10" id="KW-0949">S-adenosyl-L-methionine</keyword>
<dbReference type="NCBIfam" id="NF008702">
    <property type="entry name" value="PRK11713.6-1"/>
    <property type="match status" value="1"/>
</dbReference>
<dbReference type="PIRSF" id="PIRSF015601">
    <property type="entry name" value="MTase_slr0722"/>
    <property type="match status" value="1"/>
</dbReference>
<dbReference type="CDD" id="cd18084">
    <property type="entry name" value="RsmE-like"/>
    <property type="match status" value="1"/>
</dbReference>
<dbReference type="Gene3D" id="2.40.240.20">
    <property type="entry name" value="Hypothetical PUA domain-like, domain 1"/>
    <property type="match status" value="1"/>
</dbReference>
<dbReference type="PANTHER" id="PTHR30027:SF3">
    <property type="entry name" value="16S RRNA (URACIL(1498)-N(3))-METHYLTRANSFERASE"/>
    <property type="match status" value="1"/>
</dbReference>
<dbReference type="Gene3D" id="3.40.1280.10">
    <property type="match status" value="1"/>
</dbReference>
<comment type="subcellular location">
    <subcellularLocation>
        <location evidence="1 10">Cytoplasm</location>
    </subcellularLocation>
</comment>
<dbReference type="SUPFAM" id="SSF88697">
    <property type="entry name" value="PUA domain-like"/>
    <property type="match status" value="1"/>
</dbReference>
<dbReference type="InterPro" id="IPR046886">
    <property type="entry name" value="RsmE_MTase_dom"/>
</dbReference>
<evidence type="ECO:0000256" key="5">
    <source>
        <dbReference type="ARBA" id="ARBA00022603"/>
    </source>
</evidence>
<comment type="catalytic activity">
    <reaction evidence="9 10">
        <text>uridine(1498) in 16S rRNA + S-adenosyl-L-methionine = N(3)-methyluridine(1498) in 16S rRNA + S-adenosyl-L-homocysteine + H(+)</text>
        <dbReference type="Rhea" id="RHEA:42920"/>
        <dbReference type="Rhea" id="RHEA-COMP:10283"/>
        <dbReference type="Rhea" id="RHEA-COMP:10284"/>
        <dbReference type="ChEBI" id="CHEBI:15378"/>
        <dbReference type="ChEBI" id="CHEBI:57856"/>
        <dbReference type="ChEBI" id="CHEBI:59789"/>
        <dbReference type="ChEBI" id="CHEBI:65315"/>
        <dbReference type="ChEBI" id="CHEBI:74502"/>
        <dbReference type="EC" id="2.1.1.193"/>
    </reaction>
</comment>
<evidence type="ECO:0000256" key="3">
    <source>
        <dbReference type="ARBA" id="ARBA00022490"/>
    </source>
</evidence>
<dbReference type="AlphaFoldDB" id="A0A1I1ZWU0"/>
<evidence type="ECO:0000256" key="1">
    <source>
        <dbReference type="ARBA" id="ARBA00004496"/>
    </source>
</evidence>
<evidence type="ECO:0000256" key="4">
    <source>
        <dbReference type="ARBA" id="ARBA00022552"/>
    </source>
</evidence>
<evidence type="ECO:0000256" key="6">
    <source>
        <dbReference type="ARBA" id="ARBA00022679"/>
    </source>
</evidence>
<dbReference type="SUPFAM" id="SSF75217">
    <property type="entry name" value="alpha/beta knot"/>
    <property type="match status" value="1"/>
</dbReference>
<dbReference type="PANTHER" id="PTHR30027">
    <property type="entry name" value="RIBOSOMAL RNA SMALL SUBUNIT METHYLTRANSFERASE E"/>
    <property type="match status" value="1"/>
</dbReference>
<keyword evidence="4 10" id="KW-0698">rRNA processing</keyword>
<evidence type="ECO:0000256" key="10">
    <source>
        <dbReference type="PIRNR" id="PIRNR015601"/>
    </source>
</evidence>
<dbReference type="FunCoup" id="A0A1I1ZWU0">
    <property type="interactions" value="313"/>
</dbReference>
<dbReference type="OrthoDB" id="9815641at2"/>
<evidence type="ECO:0000256" key="8">
    <source>
        <dbReference type="ARBA" id="ARBA00025699"/>
    </source>
</evidence>
<dbReference type="Pfam" id="PF04452">
    <property type="entry name" value="Methyltrans_RNA"/>
    <property type="match status" value="1"/>
</dbReference>
<dbReference type="STRING" id="385682.SAMN05444380_11045"/>
<dbReference type="InterPro" id="IPR046887">
    <property type="entry name" value="RsmE_PUA-like"/>
</dbReference>